<keyword evidence="3" id="KW-0677">Repeat</keyword>
<dbReference type="InterPro" id="IPR051476">
    <property type="entry name" value="Bac_ResReg_Asp_Phosphatase"/>
</dbReference>
<comment type="similarity">
    <text evidence="5">Belongs to the Rap family.</text>
</comment>
<feature type="signal peptide" evidence="6">
    <location>
        <begin position="1"/>
        <end position="20"/>
    </location>
</feature>
<sequence>MKLFSTSLSIFLLLSTITYGQSLEQSALDPYGFVTKYDIKFDGIGPKVYILPLPRTLKDEMIDTYKEIQNFQDSIRKGYQYERLLSRFLQTSNAKDIDKLILDKSFKGDYNAIIQRYSDTNNHTTIYGLYNSLALDLLSQKKTKEAAEALNNALSHATIVNNEDDIAIIRSNLASIYILSNNLEEALKLENSYLQHATKNKNTGDQAISQDRIALIQAYAKNYSIAENTIIRKAIPLFNKSQFYDGKVEAWITLAEIYRTQNKHTEAQWFLLQARDLAKEKGYDEKIATIEYLLGSSKLIQQNYKVANAELQTAWDLNKNNPNKFLQLAIAEQLGHSFVYLKDYKKAKTYLDYYWELRNLLF</sequence>
<evidence type="ECO:0000256" key="6">
    <source>
        <dbReference type="SAM" id="SignalP"/>
    </source>
</evidence>
<dbReference type="EMBL" id="JADEYP010000003">
    <property type="protein sequence ID" value="MCA5004067.1"/>
    <property type="molecule type" value="Genomic_DNA"/>
</dbReference>
<feature type="chain" id="PRO_5046583378" evidence="6">
    <location>
        <begin position="21"/>
        <end position="362"/>
    </location>
</feature>
<organism evidence="7 8">
    <name type="scientific">Sphingobacterium bovistauri</name>
    <dbReference type="NCBI Taxonomy" id="2781959"/>
    <lineage>
        <taxon>Bacteria</taxon>
        <taxon>Pseudomonadati</taxon>
        <taxon>Bacteroidota</taxon>
        <taxon>Sphingobacteriia</taxon>
        <taxon>Sphingobacteriales</taxon>
        <taxon>Sphingobacteriaceae</taxon>
        <taxon>Sphingobacterium</taxon>
    </lineage>
</organism>
<evidence type="ECO:0000256" key="2">
    <source>
        <dbReference type="ARBA" id="ARBA00022490"/>
    </source>
</evidence>
<proteinExistence type="inferred from homology"/>
<evidence type="ECO:0000256" key="4">
    <source>
        <dbReference type="ARBA" id="ARBA00022803"/>
    </source>
</evidence>
<evidence type="ECO:0000256" key="3">
    <source>
        <dbReference type="ARBA" id="ARBA00022737"/>
    </source>
</evidence>
<reference evidence="7" key="1">
    <citation type="submission" date="2020-10" db="EMBL/GenBank/DDBJ databases">
        <authorList>
            <person name="Lu T."/>
            <person name="Wang Q."/>
            <person name="Han X."/>
        </authorList>
    </citation>
    <scope>NUCLEOTIDE SEQUENCE</scope>
    <source>
        <strain evidence="7">WQ 366</strain>
    </source>
</reference>
<evidence type="ECO:0000256" key="1">
    <source>
        <dbReference type="ARBA" id="ARBA00004496"/>
    </source>
</evidence>
<comment type="caution">
    <text evidence="7">The sequence shown here is derived from an EMBL/GenBank/DDBJ whole genome shotgun (WGS) entry which is preliminary data.</text>
</comment>
<accession>A0ABS7Z3A4</accession>
<dbReference type="InterPro" id="IPR011990">
    <property type="entry name" value="TPR-like_helical_dom_sf"/>
</dbReference>
<dbReference type="Proteomes" id="UP001165302">
    <property type="component" value="Unassembled WGS sequence"/>
</dbReference>
<dbReference type="PANTHER" id="PTHR46630">
    <property type="entry name" value="TETRATRICOPEPTIDE REPEAT PROTEIN 29"/>
    <property type="match status" value="1"/>
</dbReference>
<gene>
    <name evidence="7" type="ORF">IPZ78_02735</name>
</gene>
<keyword evidence="6" id="KW-0732">Signal</keyword>
<dbReference type="RefSeq" id="WP_225551401.1">
    <property type="nucleotide sequence ID" value="NZ_JADEYP010000003.1"/>
</dbReference>
<keyword evidence="4" id="KW-0802">TPR repeat</keyword>
<keyword evidence="2" id="KW-0963">Cytoplasm</keyword>
<dbReference type="SUPFAM" id="SSF48452">
    <property type="entry name" value="TPR-like"/>
    <property type="match status" value="2"/>
</dbReference>
<dbReference type="PANTHER" id="PTHR46630:SF1">
    <property type="entry name" value="TETRATRICOPEPTIDE REPEAT PROTEIN 29"/>
    <property type="match status" value="1"/>
</dbReference>
<name>A0ABS7Z3A4_9SPHI</name>
<evidence type="ECO:0000313" key="7">
    <source>
        <dbReference type="EMBL" id="MCA5004067.1"/>
    </source>
</evidence>
<comment type="subcellular location">
    <subcellularLocation>
        <location evidence="1">Cytoplasm</location>
    </subcellularLocation>
</comment>
<evidence type="ECO:0000313" key="8">
    <source>
        <dbReference type="Proteomes" id="UP001165302"/>
    </source>
</evidence>
<protein>
    <submittedName>
        <fullName evidence="7">Tetratricopeptide repeat protein</fullName>
    </submittedName>
</protein>
<dbReference type="Gene3D" id="1.25.40.10">
    <property type="entry name" value="Tetratricopeptide repeat domain"/>
    <property type="match status" value="2"/>
</dbReference>
<evidence type="ECO:0000256" key="5">
    <source>
        <dbReference type="ARBA" id="ARBA00038253"/>
    </source>
</evidence>
<keyword evidence="8" id="KW-1185">Reference proteome</keyword>